<reference evidence="2 3" key="1">
    <citation type="submission" date="2018-02" db="EMBL/GenBank/DDBJ databases">
        <title>Reclassifiation of [Polyangium] brachysporum DSM 7029 as Guopingzhaonella breviflexa gen. nov., sp. nov., a member of the family Comamonadaceae.</title>
        <authorList>
            <person name="Tang B."/>
        </authorList>
    </citation>
    <scope>NUCLEOTIDE SEQUENCE [LARGE SCALE GENOMIC DNA]</scope>
    <source>
        <strain evidence="2 3">DSM 15344</strain>
    </source>
</reference>
<comment type="caution">
    <text evidence="2">The sequence shown here is derived from an EMBL/GenBank/DDBJ whole genome shotgun (WGS) entry which is preliminary data.</text>
</comment>
<dbReference type="SUPFAM" id="SSF51126">
    <property type="entry name" value="Pectin lyase-like"/>
    <property type="match status" value="1"/>
</dbReference>
<accession>A0A2S5T051</accession>
<evidence type="ECO:0000313" key="2">
    <source>
        <dbReference type="EMBL" id="PPE68312.1"/>
    </source>
</evidence>
<dbReference type="Proteomes" id="UP000239406">
    <property type="component" value="Unassembled WGS sequence"/>
</dbReference>
<gene>
    <name evidence="2" type="ORF">C1702_17820</name>
</gene>
<dbReference type="Gene3D" id="2.60.40.10">
    <property type="entry name" value="Immunoglobulins"/>
    <property type="match status" value="1"/>
</dbReference>
<sequence>MRARDAAGNLSAPATASATTPASSSGGANATVAGTVSTPYPTLHHITIDWPVTGDANQNGVVTVRYRKQGDGTWRQGLPLRRVPTGSNAGFSWANRHSGSLFDLQPGTTYEIELTLTDPDGGSTTRTVTATTRSVPAPAASATVKQVTPATFASALNNAQPGDILQLAAGTYNAFTVPRSGTAGKPIVIRGTSGAVVNGNIDLFSQHHVHLEGLTVNGRIRFNSSNHVAIIRCTINAQGDGIVSFLRSENAYIADNVVTGRTTWAESSLGVNGNNVGEGILVTGPGHVIMNNRVRGFRDGISFLEQGEAVDQYSIDVLNNDISNAADDGIEADYCFHNCRILRNRITNAFVGISSQPSLGGPTYHVRNVIYNAVLGAFKLNNTSTGDVLLHNTVVKSGDGFGVYAGVPVRHLYTRNNLFIGGPGGNYGGYSTGSGLVASLDTLDTATASLDHDGYGSTTGRFEARIGSARISSLAQMRSSTTEKNAVQVGMDVFAASVAFPSSPMTAYPAPDLRIKAGSAAADAGAVLPNINDGYGGSAPDLGAYEAGSALPVYGPR</sequence>
<dbReference type="SMART" id="SM00710">
    <property type="entry name" value="PbH1"/>
    <property type="match status" value="6"/>
</dbReference>
<feature type="region of interest" description="Disordered" evidence="1">
    <location>
        <begin position="1"/>
        <end position="30"/>
    </location>
</feature>
<dbReference type="InterPro" id="IPR013783">
    <property type="entry name" value="Ig-like_fold"/>
</dbReference>
<feature type="compositionally biased region" description="Low complexity" evidence="1">
    <location>
        <begin position="11"/>
        <end position="30"/>
    </location>
</feature>
<organism evidence="2 3">
    <name type="scientific">Caldimonas thermodepolymerans</name>
    <dbReference type="NCBI Taxonomy" id="215580"/>
    <lineage>
        <taxon>Bacteria</taxon>
        <taxon>Pseudomonadati</taxon>
        <taxon>Pseudomonadota</taxon>
        <taxon>Betaproteobacteria</taxon>
        <taxon>Burkholderiales</taxon>
        <taxon>Sphaerotilaceae</taxon>
        <taxon>Caldimonas</taxon>
    </lineage>
</organism>
<keyword evidence="3" id="KW-1185">Reference proteome</keyword>
<dbReference type="InterPro" id="IPR011050">
    <property type="entry name" value="Pectin_lyase_fold/virulence"/>
</dbReference>
<name>A0A2S5T051_9BURK</name>
<evidence type="ECO:0000313" key="3">
    <source>
        <dbReference type="Proteomes" id="UP000239406"/>
    </source>
</evidence>
<protein>
    <submittedName>
        <fullName evidence="2">Uncharacterized protein</fullName>
    </submittedName>
</protein>
<dbReference type="AlphaFoldDB" id="A0A2S5T051"/>
<dbReference type="InterPro" id="IPR012334">
    <property type="entry name" value="Pectin_lyas_fold"/>
</dbReference>
<dbReference type="EMBL" id="PSNY01000034">
    <property type="protein sequence ID" value="PPE68312.1"/>
    <property type="molecule type" value="Genomic_DNA"/>
</dbReference>
<proteinExistence type="predicted"/>
<dbReference type="InterPro" id="IPR006626">
    <property type="entry name" value="PbH1"/>
</dbReference>
<evidence type="ECO:0000256" key="1">
    <source>
        <dbReference type="SAM" id="MobiDB-lite"/>
    </source>
</evidence>
<dbReference type="Gene3D" id="2.160.20.10">
    <property type="entry name" value="Single-stranded right-handed beta-helix, Pectin lyase-like"/>
    <property type="match status" value="1"/>
</dbReference>